<reference evidence="4 5" key="1">
    <citation type="submission" date="2019-06" db="EMBL/GenBank/DDBJ databases">
        <title>Aeromicrobium sp. nov., isolated from a maize field.</title>
        <authorList>
            <person name="Lin S.-Y."/>
            <person name="Tsai C.-F."/>
            <person name="Young C.-C."/>
        </authorList>
    </citation>
    <scope>NUCLEOTIDE SEQUENCE [LARGE SCALE GENOMIC DNA]</scope>
    <source>
        <strain evidence="4 5">CC-CFT486</strain>
    </source>
</reference>
<evidence type="ECO:0000256" key="2">
    <source>
        <dbReference type="ARBA" id="ARBA00022448"/>
    </source>
</evidence>
<dbReference type="AlphaFoldDB" id="A0A5C8NJQ3"/>
<dbReference type="Gene3D" id="3.40.190.10">
    <property type="entry name" value="Periplasmic binding protein-like II"/>
    <property type="match status" value="2"/>
</dbReference>
<keyword evidence="2" id="KW-0813">Transport</keyword>
<proteinExistence type="inferred from homology"/>
<dbReference type="Proteomes" id="UP000321571">
    <property type="component" value="Unassembled WGS sequence"/>
</dbReference>
<dbReference type="InterPro" id="IPR050490">
    <property type="entry name" value="Bact_solute-bd_prot1"/>
</dbReference>
<keyword evidence="3" id="KW-0732">Signal</keyword>
<name>A0A5C8NJQ3_9ACTN</name>
<evidence type="ECO:0000256" key="3">
    <source>
        <dbReference type="ARBA" id="ARBA00022729"/>
    </source>
</evidence>
<evidence type="ECO:0000313" key="4">
    <source>
        <dbReference type="EMBL" id="TXL61508.1"/>
    </source>
</evidence>
<dbReference type="PANTHER" id="PTHR43649">
    <property type="entry name" value="ARABINOSE-BINDING PROTEIN-RELATED"/>
    <property type="match status" value="1"/>
</dbReference>
<accession>A0A5C8NJQ3</accession>
<evidence type="ECO:0000256" key="1">
    <source>
        <dbReference type="ARBA" id="ARBA00008520"/>
    </source>
</evidence>
<comment type="similarity">
    <text evidence="1">Belongs to the bacterial solute-binding protein 1 family.</text>
</comment>
<keyword evidence="5" id="KW-1185">Reference proteome</keyword>
<evidence type="ECO:0000313" key="5">
    <source>
        <dbReference type="Proteomes" id="UP000321571"/>
    </source>
</evidence>
<gene>
    <name evidence="4" type="ORF">FHP06_08790</name>
</gene>
<protein>
    <submittedName>
        <fullName evidence="4">Extracellular solute-binding protein</fullName>
    </submittedName>
</protein>
<dbReference type="OrthoDB" id="3495561at2"/>
<dbReference type="SUPFAM" id="SSF53850">
    <property type="entry name" value="Periplasmic binding protein-like II"/>
    <property type="match status" value="1"/>
</dbReference>
<dbReference type="InterPro" id="IPR006059">
    <property type="entry name" value="SBP"/>
</dbReference>
<sequence>MRHPSLWQSCGVSRRGVVRVSRVLALLTLGVGALTACGSDASGGRETLHWLTVPDRTPAFALADACGESAGATIEVETLPADIDEQRVELVRRFAAHDDSVDVLSLSTSLTAELAAAGYLRTVPADVAGSLGVDVVPQAVEAATYKGKQVAMPWWLEPQLMWFRGTAAERAGIDTTQPVLWDDLLAGAERVGTTIQIDDPDGSALGDWVNVLVRAAGGTLVDGTGRSPKIGLDTDAGKTAAGIVQYVGEAGLGDGPSLDAPEKFARSDGGFMIAGSGIVTDPRLSTVVADMQAVAYPVVGTESVASLSGVELAVPADAPDPGAAFKAIECLTSAESQLTMMLGSGHASVRPSTLATREVQAAFPNASVIQSAITTGVTAPPTPYWQRVRAGLRDTWLPVTSVSPTTTPKDSQRVVRDLVSGGLR</sequence>
<comment type="caution">
    <text evidence="4">The sequence shown here is derived from an EMBL/GenBank/DDBJ whole genome shotgun (WGS) entry which is preliminary data.</text>
</comment>
<dbReference type="PANTHER" id="PTHR43649:SF34">
    <property type="entry name" value="ABC TRANSPORTER PERIPLASMIC-BINDING PROTEIN YCJN-RELATED"/>
    <property type="match status" value="1"/>
</dbReference>
<dbReference type="Pfam" id="PF13416">
    <property type="entry name" value="SBP_bac_8"/>
    <property type="match status" value="1"/>
</dbReference>
<dbReference type="EMBL" id="VDUX01000003">
    <property type="protein sequence ID" value="TXL61508.1"/>
    <property type="molecule type" value="Genomic_DNA"/>
</dbReference>
<organism evidence="4 5">
    <name type="scientific">Aeromicrobium terrae</name>
    <dbReference type="NCBI Taxonomy" id="2498846"/>
    <lineage>
        <taxon>Bacteria</taxon>
        <taxon>Bacillati</taxon>
        <taxon>Actinomycetota</taxon>
        <taxon>Actinomycetes</taxon>
        <taxon>Propionibacteriales</taxon>
        <taxon>Nocardioidaceae</taxon>
        <taxon>Aeromicrobium</taxon>
    </lineage>
</organism>